<evidence type="ECO:0000256" key="1">
    <source>
        <dbReference type="ARBA" id="ARBA00022801"/>
    </source>
</evidence>
<accession>A0A512HA17</accession>
<dbReference type="PROSITE" id="PS50042">
    <property type="entry name" value="CNMP_BINDING_3"/>
    <property type="match status" value="1"/>
</dbReference>
<dbReference type="PANTHER" id="PTHR43156">
    <property type="entry name" value="STAGE II SPORULATION PROTEIN E-RELATED"/>
    <property type="match status" value="1"/>
</dbReference>
<dbReference type="Gene3D" id="2.60.120.10">
    <property type="entry name" value="Jelly Rolls"/>
    <property type="match status" value="1"/>
</dbReference>
<gene>
    <name evidence="3" type="ORF">ROR02_24320</name>
</gene>
<evidence type="ECO:0000313" key="4">
    <source>
        <dbReference type="Proteomes" id="UP000321567"/>
    </source>
</evidence>
<dbReference type="InterPro" id="IPR014710">
    <property type="entry name" value="RmlC-like_jellyroll"/>
</dbReference>
<feature type="domain" description="Cyclic nucleotide-binding" evidence="2">
    <location>
        <begin position="14"/>
        <end position="116"/>
    </location>
</feature>
<dbReference type="InterPro" id="IPR000595">
    <property type="entry name" value="cNMP-bd_dom"/>
</dbReference>
<comment type="caution">
    <text evidence="3">The sequence shown here is derived from an EMBL/GenBank/DDBJ whole genome shotgun (WGS) entry which is preliminary data.</text>
</comment>
<reference evidence="3 4" key="1">
    <citation type="submission" date="2019-07" db="EMBL/GenBank/DDBJ databases">
        <title>Whole genome shotgun sequence of Rhodospirillum oryzae NBRC 107573.</title>
        <authorList>
            <person name="Hosoyama A."/>
            <person name="Uohara A."/>
            <person name="Ohji S."/>
            <person name="Ichikawa N."/>
        </authorList>
    </citation>
    <scope>NUCLEOTIDE SEQUENCE [LARGE SCALE GENOMIC DNA]</scope>
    <source>
        <strain evidence="3 4">NBRC 107573</strain>
    </source>
</reference>
<evidence type="ECO:0000313" key="3">
    <source>
        <dbReference type="EMBL" id="GEO82301.1"/>
    </source>
</evidence>
<dbReference type="Proteomes" id="UP000321567">
    <property type="component" value="Unassembled WGS sequence"/>
</dbReference>
<dbReference type="RefSeq" id="WP_147164316.1">
    <property type="nucleotide sequence ID" value="NZ_BJZO01000070.1"/>
</dbReference>
<dbReference type="SMART" id="SM00100">
    <property type="entry name" value="cNMP"/>
    <property type="match status" value="1"/>
</dbReference>
<dbReference type="SMART" id="SM00331">
    <property type="entry name" value="PP2C_SIG"/>
    <property type="match status" value="1"/>
</dbReference>
<dbReference type="GO" id="GO:0016791">
    <property type="term" value="F:phosphatase activity"/>
    <property type="evidence" value="ECO:0007669"/>
    <property type="project" value="TreeGrafter"/>
</dbReference>
<dbReference type="PANTHER" id="PTHR43156:SF2">
    <property type="entry name" value="STAGE II SPORULATION PROTEIN E"/>
    <property type="match status" value="1"/>
</dbReference>
<proteinExistence type="predicted"/>
<evidence type="ECO:0000259" key="2">
    <source>
        <dbReference type="PROSITE" id="PS50042"/>
    </source>
</evidence>
<organism evidence="3 4">
    <name type="scientific">Pararhodospirillum oryzae</name>
    <dbReference type="NCBI Taxonomy" id="478448"/>
    <lineage>
        <taxon>Bacteria</taxon>
        <taxon>Pseudomonadati</taxon>
        <taxon>Pseudomonadota</taxon>
        <taxon>Alphaproteobacteria</taxon>
        <taxon>Rhodospirillales</taxon>
        <taxon>Rhodospirillaceae</taxon>
        <taxon>Pararhodospirillum</taxon>
    </lineage>
</organism>
<dbReference type="CDD" id="cd00038">
    <property type="entry name" value="CAP_ED"/>
    <property type="match status" value="1"/>
</dbReference>
<dbReference type="Pfam" id="PF07228">
    <property type="entry name" value="SpoIIE"/>
    <property type="match status" value="1"/>
</dbReference>
<dbReference type="AlphaFoldDB" id="A0A512HA17"/>
<dbReference type="InterPro" id="IPR001932">
    <property type="entry name" value="PPM-type_phosphatase-like_dom"/>
</dbReference>
<dbReference type="InterPro" id="IPR018490">
    <property type="entry name" value="cNMP-bd_dom_sf"/>
</dbReference>
<dbReference type="OrthoDB" id="9811749at2"/>
<dbReference type="Pfam" id="PF00027">
    <property type="entry name" value="cNMP_binding"/>
    <property type="match status" value="1"/>
</dbReference>
<protein>
    <recommendedName>
        <fullName evidence="2">Cyclic nucleotide-binding domain-containing protein</fullName>
    </recommendedName>
</protein>
<dbReference type="EMBL" id="BJZO01000070">
    <property type="protein sequence ID" value="GEO82301.1"/>
    <property type="molecule type" value="Genomic_DNA"/>
</dbReference>
<dbReference type="InterPro" id="IPR052016">
    <property type="entry name" value="Bact_Sigma-Reg"/>
</dbReference>
<name>A0A512HA17_9PROT</name>
<sequence>MSRDRVEALQATPLFVGLSDGFLGQLADACQAIDVTAGTVLFQQGESGKDAYIILSGEARILLETPLGSSCIAVVGRGQLLGEMSALADVSRTATVISETPMALLRIHHGDLHRLILSYPDAALSILQILVHRLDNTNRPLGYLLHAANALERADLDPALLDAMIAQAGAITPFAQAFARVVRALVARRESVREMELSARLQRSILPASIPELAGVDFGALMEPARAVGGDFYDIFSLGERRAAVVVADVSGKGVPAAFFMAVTRTAMRALAHSRGEKPSDLVASVNAMIAAENTECMFVTLFLGVIDAVDGRFEWCSAGHTDGLAVLGSEVVRLKPTGPAIGIDPDARYTTREVRLSPGDSLFIYTDGVTEAMSPTEDLFGIDPLIALLQSWRGGDPRDVVKAVEHAVVAFTDGHPQADDITCLALRKL</sequence>
<keyword evidence="1" id="KW-0378">Hydrolase</keyword>
<dbReference type="Gene3D" id="3.60.40.10">
    <property type="entry name" value="PPM-type phosphatase domain"/>
    <property type="match status" value="1"/>
</dbReference>
<dbReference type="InterPro" id="IPR036457">
    <property type="entry name" value="PPM-type-like_dom_sf"/>
</dbReference>
<keyword evidence="4" id="KW-1185">Reference proteome</keyword>
<dbReference type="SUPFAM" id="SSF81606">
    <property type="entry name" value="PP2C-like"/>
    <property type="match status" value="1"/>
</dbReference>
<dbReference type="SUPFAM" id="SSF51206">
    <property type="entry name" value="cAMP-binding domain-like"/>
    <property type="match status" value="1"/>
</dbReference>